<evidence type="ECO:0000313" key="1">
    <source>
        <dbReference type="EMBL" id="GFR27738.1"/>
    </source>
</evidence>
<dbReference type="OrthoDB" id="6436917at2759"/>
<protein>
    <submittedName>
        <fullName evidence="1">Uncharacterized protein</fullName>
    </submittedName>
</protein>
<gene>
    <name evidence="1" type="ORF">TNCT_17611</name>
</gene>
<accession>A0A8X6HQK2</accession>
<dbReference type="EMBL" id="BMAO01008959">
    <property type="protein sequence ID" value="GFR27738.1"/>
    <property type="molecule type" value="Genomic_DNA"/>
</dbReference>
<keyword evidence="2" id="KW-1185">Reference proteome</keyword>
<name>A0A8X6HQK2_TRICU</name>
<proteinExistence type="predicted"/>
<dbReference type="AlphaFoldDB" id="A0A8X6HQK2"/>
<reference evidence="1" key="1">
    <citation type="submission" date="2020-07" db="EMBL/GenBank/DDBJ databases">
        <title>Multicomponent nature underlies the extraordinary mechanical properties of spider dragline silk.</title>
        <authorList>
            <person name="Kono N."/>
            <person name="Nakamura H."/>
            <person name="Mori M."/>
            <person name="Yoshida Y."/>
            <person name="Ohtoshi R."/>
            <person name="Malay A.D."/>
            <person name="Moran D.A.P."/>
            <person name="Tomita M."/>
            <person name="Numata K."/>
            <person name="Arakawa K."/>
        </authorList>
    </citation>
    <scope>NUCLEOTIDE SEQUENCE</scope>
</reference>
<dbReference type="Proteomes" id="UP000887116">
    <property type="component" value="Unassembled WGS sequence"/>
</dbReference>
<evidence type="ECO:0000313" key="2">
    <source>
        <dbReference type="Proteomes" id="UP000887116"/>
    </source>
</evidence>
<comment type="caution">
    <text evidence="1">The sequence shown here is derived from an EMBL/GenBank/DDBJ whole genome shotgun (WGS) entry which is preliminary data.</text>
</comment>
<organism evidence="1 2">
    <name type="scientific">Trichonephila clavata</name>
    <name type="common">Joro spider</name>
    <name type="synonym">Nephila clavata</name>
    <dbReference type="NCBI Taxonomy" id="2740835"/>
    <lineage>
        <taxon>Eukaryota</taxon>
        <taxon>Metazoa</taxon>
        <taxon>Ecdysozoa</taxon>
        <taxon>Arthropoda</taxon>
        <taxon>Chelicerata</taxon>
        <taxon>Arachnida</taxon>
        <taxon>Araneae</taxon>
        <taxon>Araneomorphae</taxon>
        <taxon>Entelegynae</taxon>
        <taxon>Araneoidea</taxon>
        <taxon>Nephilidae</taxon>
        <taxon>Trichonephila</taxon>
    </lineage>
</organism>
<sequence>MTVDLSWPLNGHVEQGSSFLLQWDINTQKWRIWAKKNPRILTEVLLQSPNVTVWCGFTATFILRLL</sequence>